<dbReference type="EMBL" id="CP019948">
    <property type="protein sequence ID" value="ARN82434.1"/>
    <property type="molecule type" value="Genomic_DNA"/>
</dbReference>
<feature type="compositionally biased region" description="Basic and acidic residues" evidence="1">
    <location>
        <begin position="131"/>
        <end position="159"/>
    </location>
</feature>
<protein>
    <submittedName>
        <fullName evidence="2">Uncharacterized protein</fullName>
    </submittedName>
</protein>
<feature type="region of interest" description="Disordered" evidence="1">
    <location>
        <begin position="111"/>
        <end position="193"/>
    </location>
</feature>
<feature type="compositionally biased region" description="Basic and acidic residues" evidence="1">
    <location>
        <begin position="45"/>
        <end position="54"/>
    </location>
</feature>
<organism evidence="2 3">
    <name type="scientific">Methylocystis bryophila</name>
    <dbReference type="NCBI Taxonomy" id="655015"/>
    <lineage>
        <taxon>Bacteria</taxon>
        <taxon>Pseudomonadati</taxon>
        <taxon>Pseudomonadota</taxon>
        <taxon>Alphaproteobacteria</taxon>
        <taxon>Hyphomicrobiales</taxon>
        <taxon>Methylocystaceae</taxon>
        <taxon>Methylocystis</taxon>
    </lineage>
</organism>
<proteinExistence type="predicted"/>
<evidence type="ECO:0000313" key="2">
    <source>
        <dbReference type="EMBL" id="ARN82434.1"/>
    </source>
</evidence>
<feature type="compositionally biased region" description="Basic and acidic residues" evidence="1">
    <location>
        <begin position="183"/>
        <end position="193"/>
    </location>
</feature>
<accession>A0A1W6MXY4</accession>
<name>A0A1W6MXY4_9HYPH</name>
<dbReference type="AlphaFoldDB" id="A0A1W6MXY4"/>
<evidence type="ECO:0000256" key="1">
    <source>
        <dbReference type="SAM" id="MobiDB-lite"/>
    </source>
</evidence>
<reference evidence="2 3" key="1">
    <citation type="submission" date="2017-02" db="EMBL/GenBank/DDBJ databases">
        <authorList>
            <person name="Peterson S.W."/>
        </authorList>
    </citation>
    <scope>NUCLEOTIDE SEQUENCE [LARGE SCALE GENOMIC DNA]</scope>
    <source>
        <strain evidence="2 3">S285</strain>
    </source>
</reference>
<feature type="region of interest" description="Disordered" evidence="1">
    <location>
        <begin position="27"/>
        <end position="54"/>
    </location>
</feature>
<evidence type="ECO:0000313" key="3">
    <source>
        <dbReference type="Proteomes" id="UP000193978"/>
    </source>
</evidence>
<keyword evidence="3" id="KW-1185">Reference proteome</keyword>
<gene>
    <name evidence="2" type="ORF">B1812_16610</name>
</gene>
<sequence length="193" mass="21357">MEIRSFLQETKGAREKSGRDMAANLRKATMARRSEVRSTMNGLRKSREKETREYHDKATAFMRDLTNGVAGMLAKFSKEDRERGVRMHQMFASYGRDRMEARAVWEGNLSHRHGGAQASHHSTPMGGSTAESKHEASSSHHEPKHEASAPHAESKHEAGSSHSAEASSRASRHPLTSSSQRDSSGDRSGKGMK</sequence>
<dbReference type="Proteomes" id="UP000193978">
    <property type="component" value="Chromosome"/>
</dbReference>
<feature type="compositionally biased region" description="Low complexity" evidence="1">
    <location>
        <begin position="160"/>
        <end position="169"/>
    </location>
</feature>
<dbReference type="KEGG" id="mbry:B1812_16610"/>